<dbReference type="PANTHER" id="PTHR30329">
    <property type="entry name" value="STATOR ELEMENT OF FLAGELLAR MOTOR COMPLEX"/>
    <property type="match status" value="1"/>
</dbReference>
<feature type="region of interest" description="Disordered" evidence="8">
    <location>
        <begin position="287"/>
        <end position="306"/>
    </location>
</feature>
<protein>
    <submittedName>
        <fullName evidence="11">Flagellar motor protein MotD</fullName>
    </submittedName>
</protein>
<comment type="subcellular location">
    <subcellularLocation>
        <location evidence="1">Cell membrane</location>
        <topology evidence="1">Single-pass membrane protein</topology>
    </subcellularLocation>
</comment>
<keyword evidence="3" id="KW-1003">Cell membrane</keyword>
<dbReference type="Gene3D" id="3.30.1330.60">
    <property type="entry name" value="OmpA-like domain"/>
    <property type="match status" value="1"/>
</dbReference>
<keyword evidence="11" id="KW-0966">Cell projection</keyword>
<keyword evidence="6 7" id="KW-0472">Membrane</keyword>
<evidence type="ECO:0000256" key="1">
    <source>
        <dbReference type="ARBA" id="ARBA00004162"/>
    </source>
</evidence>
<keyword evidence="11" id="KW-0282">Flagellum</keyword>
<dbReference type="RefSeq" id="WP_377003328.1">
    <property type="nucleotide sequence ID" value="NZ_JBHSGG010000007.1"/>
</dbReference>
<evidence type="ECO:0000256" key="9">
    <source>
        <dbReference type="SAM" id="Phobius"/>
    </source>
</evidence>
<evidence type="ECO:0000256" key="5">
    <source>
        <dbReference type="ARBA" id="ARBA00022989"/>
    </source>
</evidence>
<reference evidence="12" key="1">
    <citation type="journal article" date="2019" name="Int. J. Syst. Evol. Microbiol.">
        <title>The Global Catalogue of Microorganisms (GCM) 10K type strain sequencing project: providing services to taxonomists for standard genome sequencing and annotation.</title>
        <authorList>
            <consortium name="The Broad Institute Genomics Platform"/>
            <consortium name="The Broad Institute Genome Sequencing Center for Infectious Disease"/>
            <person name="Wu L."/>
            <person name="Ma J."/>
        </authorList>
    </citation>
    <scope>NUCLEOTIDE SEQUENCE [LARGE SCALE GENOMIC DNA]</scope>
    <source>
        <strain evidence="12">CGMCC 1.13574</strain>
    </source>
</reference>
<dbReference type="InterPro" id="IPR050330">
    <property type="entry name" value="Bact_OuterMem_StrucFunc"/>
</dbReference>
<dbReference type="PANTHER" id="PTHR30329:SF20">
    <property type="entry name" value="EXPORTED PROTEIN"/>
    <property type="match status" value="1"/>
</dbReference>
<dbReference type="InterPro" id="IPR036737">
    <property type="entry name" value="OmpA-like_sf"/>
</dbReference>
<name>A0ABV9NG96_9GAMM</name>
<evidence type="ECO:0000259" key="10">
    <source>
        <dbReference type="PROSITE" id="PS51123"/>
    </source>
</evidence>
<evidence type="ECO:0000313" key="11">
    <source>
        <dbReference type="EMBL" id="MFC4727306.1"/>
    </source>
</evidence>
<dbReference type="SUPFAM" id="SSF103088">
    <property type="entry name" value="OmpA-like"/>
    <property type="match status" value="1"/>
</dbReference>
<evidence type="ECO:0000256" key="4">
    <source>
        <dbReference type="ARBA" id="ARBA00022692"/>
    </source>
</evidence>
<keyword evidence="4 9" id="KW-0812">Transmembrane</keyword>
<comment type="caution">
    <text evidence="11">The sequence shown here is derived from an EMBL/GenBank/DDBJ whole genome shotgun (WGS) entry which is preliminary data.</text>
</comment>
<dbReference type="Pfam" id="PF00691">
    <property type="entry name" value="OmpA"/>
    <property type="match status" value="1"/>
</dbReference>
<feature type="domain" description="OmpA-like" evidence="10">
    <location>
        <begin position="162"/>
        <end position="282"/>
    </location>
</feature>
<dbReference type="InterPro" id="IPR025713">
    <property type="entry name" value="MotB-like_N_dom"/>
</dbReference>
<evidence type="ECO:0000256" key="2">
    <source>
        <dbReference type="ARBA" id="ARBA00008914"/>
    </source>
</evidence>
<evidence type="ECO:0000256" key="7">
    <source>
        <dbReference type="PROSITE-ProRule" id="PRU00473"/>
    </source>
</evidence>
<dbReference type="InterPro" id="IPR006665">
    <property type="entry name" value="OmpA-like"/>
</dbReference>
<dbReference type="NCBIfam" id="NF006541">
    <property type="entry name" value="PRK09038.1"/>
    <property type="match status" value="1"/>
</dbReference>
<comment type="similarity">
    <text evidence="2">Belongs to the MotB family.</text>
</comment>
<evidence type="ECO:0000256" key="6">
    <source>
        <dbReference type="ARBA" id="ARBA00023136"/>
    </source>
</evidence>
<accession>A0ABV9NG96</accession>
<sequence length="306" mass="33398">MARRKRHEEHQNHEAWAIPYADLLTLLLAFFVVMYAISSLNEGKYRVLSNSLSEAFGGSPRSIQPIQVGPVAPAEVSPEHVRPVPLGVRANPIRLSPSMRAANGPQLAERRPAYLPVSIPSNDRERFMYRGAQQQLRSIAARLQAALEDLVREDLVVMRREQLWLEVEIKSDILFPSGSAVLSLSALETIARLGAILAEVPNDVHVEGHTDDVPISTAQYPSNWELSAARAASVVHSLAVQGVAQDRMAVVGQGEFRPRESNATPEGRNANRRVVLVILAEPEGLSRDSPALHAGEVPVSTDSEAG</sequence>
<keyword evidence="12" id="KW-1185">Reference proteome</keyword>
<feature type="transmembrane region" description="Helical" evidence="9">
    <location>
        <begin position="20"/>
        <end position="37"/>
    </location>
</feature>
<dbReference type="CDD" id="cd07185">
    <property type="entry name" value="OmpA_C-like"/>
    <property type="match status" value="1"/>
</dbReference>
<evidence type="ECO:0000256" key="8">
    <source>
        <dbReference type="SAM" id="MobiDB-lite"/>
    </source>
</evidence>
<dbReference type="Pfam" id="PF13677">
    <property type="entry name" value="MotB_plug"/>
    <property type="match status" value="1"/>
</dbReference>
<keyword evidence="11" id="KW-0969">Cilium</keyword>
<evidence type="ECO:0000313" key="12">
    <source>
        <dbReference type="Proteomes" id="UP001595892"/>
    </source>
</evidence>
<dbReference type="Proteomes" id="UP001595892">
    <property type="component" value="Unassembled WGS sequence"/>
</dbReference>
<keyword evidence="5 9" id="KW-1133">Transmembrane helix</keyword>
<dbReference type="EMBL" id="JBHSGG010000007">
    <property type="protein sequence ID" value="MFC4727306.1"/>
    <property type="molecule type" value="Genomic_DNA"/>
</dbReference>
<gene>
    <name evidence="11" type="primary">motD</name>
    <name evidence="11" type="ORF">ACFO3Q_03870</name>
</gene>
<organism evidence="11 12">
    <name type="scientific">Coralloluteibacterium thermophilum</name>
    <dbReference type="NCBI Taxonomy" id="2707049"/>
    <lineage>
        <taxon>Bacteria</taxon>
        <taxon>Pseudomonadati</taxon>
        <taxon>Pseudomonadota</taxon>
        <taxon>Gammaproteobacteria</taxon>
        <taxon>Lysobacterales</taxon>
        <taxon>Lysobacteraceae</taxon>
        <taxon>Coralloluteibacterium</taxon>
    </lineage>
</organism>
<dbReference type="PROSITE" id="PS51123">
    <property type="entry name" value="OMPA_2"/>
    <property type="match status" value="1"/>
</dbReference>
<proteinExistence type="inferred from homology"/>
<evidence type="ECO:0000256" key="3">
    <source>
        <dbReference type="ARBA" id="ARBA00022475"/>
    </source>
</evidence>